<dbReference type="SUPFAM" id="SSF50331">
    <property type="entry name" value="MOP-like"/>
    <property type="match status" value="1"/>
</dbReference>
<dbReference type="InterPro" id="IPR004606">
    <property type="entry name" value="Mop_domain"/>
</dbReference>
<dbReference type="Pfam" id="PF00005">
    <property type="entry name" value="ABC_tran"/>
    <property type="match status" value="1"/>
</dbReference>
<evidence type="ECO:0000256" key="6">
    <source>
        <dbReference type="ARBA" id="ARBA00022840"/>
    </source>
</evidence>
<keyword evidence="1" id="KW-0813">Transport</keyword>
<comment type="caution">
    <text evidence="12">The sequence shown here is derived from an EMBL/GenBank/DDBJ whole genome shotgun (WGS) entry which is preliminary data.</text>
</comment>
<evidence type="ECO:0000313" key="12">
    <source>
        <dbReference type="EMBL" id="EGI77499.1"/>
    </source>
</evidence>
<evidence type="ECO:0000256" key="3">
    <source>
        <dbReference type="ARBA" id="ARBA00022505"/>
    </source>
</evidence>
<organism evidence="12 13">
    <name type="scientific">Hylemonella gracilis ATCC 19624</name>
    <dbReference type="NCBI Taxonomy" id="887062"/>
    <lineage>
        <taxon>Bacteria</taxon>
        <taxon>Pseudomonadati</taxon>
        <taxon>Pseudomonadota</taxon>
        <taxon>Betaproteobacteria</taxon>
        <taxon>Burkholderiales</taxon>
        <taxon>Comamonadaceae</taxon>
        <taxon>Hylemonella</taxon>
    </lineage>
</organism>
<dbReference type="Gene3D" id="3.40.50.300">
    <property type="entry name" value="P-loop containing nucleotide triphosphate hydrolases"/>
    <property type="match status" value="1"/>
</dbReference>
<dbReference type="GO" id="GO:0016887">
    <property type="term" value="F:ATP hydrolysis activity"/>
    <property type="evidence" value="ECO:0007669"/>
    <property type="project" value="InterPro"/>
</dbReference>
<dbReference type="InterPro" id="IPR003439">
    <property type="entry name" value="ABC_transporter-like_ATP-bd"/>
</dbReference>
<dbReference type="InterPro" id="IPR027417">
    <property type="entry name" value="P-loop_NTPase"/>
</dbReference>
<evidence type="ECO:0000256" key="2">
    <source>
        <dbReference type="ARBA" id="ARBA00022475"/>
    </source>
</evidence>
<dbReference type="Gene3D" id="2.40.50.100">
    <property type="match status" value="1"/>
</dbReference>
<protein>
    <submittedName>
        <fullName evidence="12">Molybdenum import ATP-binding protein ModC</fullName>
    </submittedName>
</protein>
<dbReference type="SMART" id="SM00382">
    <property type="entry name" value="AAA"/>
    <property type="match status" value="1"/>
</dbReference>
<keyword evidence="5" id="KW-0547">Nucleotide-binding</keyword>
<evidence type="ECO:0000256" key="1">
    <source>
        <dbReference type="ARBA" id="ARBA00022448"/>
    </source>
</evidence>
<evidence type="ECO:0000256" key="9">
    <source>
        <dbReference type="PROSITE-ProRule" id="PRU01213"/>
    </source>
</evidence>
<evidence type="ECO:0000256" key="5">
    <source>
        <dbReference type="ARBA" id="ARBA00022741"/>
    </source>
</evidence>
<dbReference type="NCBIfam" id="TIGR02142">
    <property type="entry name" value="modC_ABC"/>
    <property type="match status" value="1"/>
</dbReference>
<dbReference type="PROSITE" id="PS51866">
    <property type="entry name" value="MOP"/>
    <property type="match status" value="1"/>
</dbReference>
<dbReference type="eggNOG" id="COG4148">
    <property type="taxonomic scope" value="Bacteria"/>
</dbReference>
<dbReference type="GO" id="GO:0015098">
    <property type="term" value="F:molybdate ion transmembrane transporter activity"/>
    <property type="evidence" value="ECO:0007669"/>
    <property type="project" value="InterPro"/>
</dbReference>
<dbReference type="InterPro" id="IPR050334">
    <property type="entry name" value="Molybdenum_import_ModC"/>
</dbReference>
<gene>
    <name evidence="12" type="ORF">HGR_05881</name>
</gene>
<dbReference type="PROSITE" id="PS00211">
    <property type="entry name" value="ABC_TRANSPORTER_1"/>
    <property type="match status" value="1"/>
</dbReference>
<proteinExistence type="predicted"/>
<evidence type="ECO:0000313" key="13">
    <source>
        <dbReference type="Proteomes" id="UP000016368"/>
    </source>
</evidence>
<sequence>MRLSLARADFDLNVDLTLPARGITVLYGPSGSGKTSVLRCVAGLERARSATGQGQETSAHVAVGGEVWQDDATGVFLPTHRRPLGYVFQEASLFEHLDVRGNLQYGLKRSWRGALLAQGRRALDEAVALLGIEHLLTRRVQQLSGGERQRVAIARALATGPRLLLLDEPLAALDAARRQDILPWLERLRDELRLPMLYVTHSADELARLAQHLVVLERGQVRAAGPVAQVLAALDSPLVVGEDAGALLQGTVLERDAIWHLARVGFAGGELSVRDEGLPVGREVRLRVLARDVSLALAEPRQTSIQNLLPAVVDAIAPDAHASQVLVRLRCGESLLLARITRRACEALGLCPGLPVWAQVKSAALVR</sequence>
<dbReference type="InterPro" id="IPR005116">
    <property type="entry name" value="Transp-assoc_OB_typ1"/>
</dbReference>
<name>F3KRU7_9BURK</name>
<dbReference type="AlphaFoldDB" id="F3KRU7"/>
<keyword evidence="7" id="KW-1278">Translocase</keyword>
<keyword evidence="8" id="KW-0472">Membrane</keyword>
<dbReference type="InterPro" id="IPR008995">
    <property type="entry name" value="Mo/tungstate-bd_C_term_dom"/>
</dbReference>
<dbReference type="SUPFAM" id="SSF52540">
    <property type="entry name" value="P-loop containing nucleoside triphosphate hydrolases"/>
    <property type="match status" value="1"/>
</dbReference>
<accession>F3KRU7</accession>
<evidence type="ECO:0000256" key="7">
    <source>
        <dbReference type="ARBA" id="ARBA00022967"/>
    </source>
</evidence>
<evidence type="ECO:0000259" key="11">
    <source>
        <dbReference type="PROSITE" id="PS51866"/>
    </source>
</evidence>
<dbReference type="InterPro" id="IPR017871">
    <property type="entry name" value="ABC_transporter-like_CS"/>
</dbReference>
<feature type="domain" description="Mop" evidence="11">
    <location>
        <begin position="302"/>
        <end position="367"/>
    </location>
</feature>
<dbReference type="PANTHER" id="PTHR43514:SF10">
    <property type="entry name" value="MOLYBDENUM IMPORT ATP-BINDING PROTEIN MODC 2"/>
    <property type="match status" value="1"/>
</dbReference>
<dbReference type="EMBL" id="AEGR01000046">
    <property type="protein sequence ID" value="EGI77499.1"/>
    <property type="molecule type" value="Genomic_DNA"/>
</dbReference>
<evidence type="ECO:0000256" key="4">
    <source>
        <dbReference type="ARBA" id="ARBA00022519"/>
    </source>
</evidence>
<keyword evidence="4" id="KW-0997">Cell inner membrane</keyword>
<reference evidence="12 13" key="1">
    <citation type="journal article" date="2011" name="EMBO J.">
        <title>Structural diversity of bacterial flagellar motors.</title>
        <authorList>
            <person name="Chen S."/>
            <person name="Beeby M."/>
            <person name="Murphy G.E."/>
            <person name="Leadbetter J.R."/>
            <person name="Hendrixson D.R."/>
            <person name="Briegel A."/>
            <person name="Li Z."/>
            <person name="Shi J."/>
            <person name="Tocheva E.I."/>
            <person name="Muller A."/>
            <person name="Dobro M.J."/>
            <person name="Jensen G.J."/>
        </authorList>
    </citation>
    <scope>NUCLEOTIDE SEQUENCE [LARGE SCALE GENOMIC DNA]</scope>
    <source>
        <strain evidence="12 13">ATCC 19624</strain>
    </source>
</reference>
<dbReference type="GO" id="GO:0140359">
    <property type="term" value="F:ABC-type transporter activity"/>
    <property type="evidence" value="ECO:0007669"/>
    <property type="project" value="InterPro"/>
</dbReference>
<dbReference type="STRING" id="887062.HGR_05881"/>
<dbReference type="InterPro" id="IPR011868">
    <property type="entry name" value="ModC_ABC_ATP-bd"/>
</dbReference>
<keyword evidence="6 12" id="KW-0067">ATP-binding</keyword>
<dbReference type="InterPro" id="IPR003593">
    <property type="entry name" value="AAA+_ATPase"/>
</dbReference>
<dbReference type="GO" id="GO:0016020">
    <property type="term" value="C:membrane"/>
    <property type="evidence" value="ECO:0007669"/>
    <property type="project" value="InterPro"/>
</dbReference>
<evidence type="ECO:0000259" key="10">
    <source>
        <dbReference type="PROSITE" id="PS50893"/>
    </source>
</evidence>
<feature type="domain" description="ABC transporter" evidence="10">
    <location>
        <begin position="1"/>
        <end position="243"/>
    </location>
</feature>
<dbReference type="PANTHER" id="PTHR43514">
    <property type="entry name" value="ABC TRANSPORTER I FAMILY MEMBER 10"/>
    <property type="match status" value="1"/>
</dbReference>
<dbReference type="Pfam" id="PF03459">
    <property type="entry name" value="TOBE"/>
    <property type="match status" value="1"/>
</dbReference>
<keyword evidence="3 9" id="KW-0500">Molybdenum</keyword>
<keyword evidence="2" id="KW-1003">Cell membrane</keyword>
<keyword evidence="13" id="KW-1185">Reference proteome</keyword>
<evidence type="ECO:0000256" key="8">
    <source>
        <dbReference type="ARBA" id="ARBA00023136"/>
    </source>
</evidence>
<dbReference type="GO" id="GO:0005524">
    <property type="term" value="F:ATP binding"/>
    <property type="evidence" value="ECO:0007669"/>
    <property type="project" value="UniProtKB-KW"/>
</dbReference>
<dbReference type="PROSITE" id="PS50893">
    <property type="entry name" value="ABC_TRANSPORTER_2"/>
    <property type="match status" value="1"/>
</dbReference>
<dbReference type="Proteomes" id="UP000016368">
    <property type="component" value="Unassembled WGS sequence"/>
</dbReference>